<evidence type="ECO:0000313" key="4">
    <source>
        <dbReference type="Proteomes" id="UP000504632"/>
    </source>
</evidence>
<dbReference type="Proteomes" id="UP000504632">
    <property type="component" value="Chromosome 1"/>
</dbReference>
<dbReference type="GO" id="GO:0006955">
    <property type="term" value="P:immune response"/>
    <property type="evidence" value="ECO:0007669"/>
    <property type="project" value="TreeGrafter"/>
</dbReference>
<dbReference type="PROSITE" id="PS50835">
    <property type="entry name" value="IG_LIKE"/>
    <property type="match status" value="1"/>
</dbReference>
<dbReference type="InterPro" id="IPR037055">
    <property type="entry name" value="MHC_I-like_Ag-recog_sf"/>
</dbReference>
<name>A0A6J2UR50_CHACN</name>
<dbReference type="PANTHER" id="PTHR16675">
    <property type="entry name" value="MHC CLASS I-RELATED"/>
    <property type="match status" value="1"/>
</dbReference>
<evidence type="ECO:0000259" key="3">
    <source>
        <dbReference type="PROSITE" id="PS50835"/>
    </source>
</evidence>
<dbReference type="InterPro" id="IPR011162">
    <property type="entry name" value="MHC_I/II-like_Ag-recog"/>
</dbReference>
<gene>
    <name evidence="5" type="primary">LOC115805185</name>
</gene>
<feature type="region of interest" description="Disordered" evidence="2">
    <location>
        <begin position="13"/>
        <end position="33"/>
    </location>
</feature>
<reference evidence="5" key="1">
    <citation type="submission" date="2025-08" db="UniProtKB">
        <authorList>
            <consortium name="RefSeq"/>
        </authorList>
    </citation>
    <scope>IDENTIFICATION</scope>
</reference>
<sequence>MLDDVQVGHYDPNKMRYIPQRSKAPGSENREAEHKNISTVTEFLYTGMKYRAVRLKHCLNQTEGIHVLQRLAKCEIVNGVPGLTVTNNSFNGLQGDDLIYDVHEDSFQVEERWPSECYRTGPEQTKWQIKTMYHPVCIKYLTKYLKEESNLVVRRVKPTVRLLKKTHTNSGEIQVTCLTTGFYPRHINLTLLRDGQPVSEDQITGGILLPNGDDTYQMRKSVEVSAEELRQHSYNCRVTHLSLNTSLDITFGNEH</sequence>
<evidence type="ECO:0000256" key="1">
    <source>
        <dbReference type="ARBA" id="ARBA00023180"/>
    </source>
</evidence>
<evidence type="ECO:0000256" key="2">
    <source>
        <dbReference type="SAM" id="MobiDB-lite"/>
    </source>
</evidence>
<proteinExistence type="predicted"/>
<dbReference type="GO" id="GO:0009897">
    <property type="term" value="C:external side of plasma membrane"/>
    <property type="evidence" value="ECO:0007669"/>
    <property type="project" value="TreeGrafter"/>
</dbReference>
<protein>
    <submittedName>
        <fullName evidence="5">Class I histocompatibility antigen, F10 alpha chain-like</fullName>
    </submittedName>
</protein>
<dbReference type="GeneID" id="115805185"/>
<dbReference type="SUPFAM" id="SSF48726">
    <property type="entry name" value="Immunoglobulin"/>
    <property type="match status" value="1"/>
</dbReference>
<accession>A0A6J2UR50</accession>
<dbReference type="AlphaFoldDB" id="A0A6J2UR50"/>
<dbReference type="Gene3D" id="2.60.40.10">
    <property type="entry name" value="Immunoglobulins"/>
    <property type="match status" value="1"/>
</dbReference>
<dbReference type="InParanoid" id="A0A6J2UR50"/>
<dbReference type="GO" id="GO:0005615">
    <property type="term" value="C:extracellular space"/>
    <property type="evidence" value="ECO:0007669"/>
    <property type="project" value="TreeGrafter"/>
</dbReference>
<feature type="domain" description="Ig-like" evidence="3">
    <location>
        <begin position="158"/>
        <end position="250"/>
    </location>
</feature>
<dbReference type="InterPro" id="IPR050208">
    <property type="entry name" value="MHC_class-I_related"/>
</dbReference>
<dbReference type="InterPro" id="IPR013783">
    <property type="entry name" value="Ig-like_fold"/>
</dbReference>
<dbReference type="InterPro" id="IPR036179">
    <property type="entry name" value="Ig-like_dom_sf"/>
</dbReference>
<dbReference type="Gene3D" id="3.30.500.10">
    <property type="entry name" value="MHC class I-like antigen recognition-like"/>
    <property type="match status" value="1"/>
</dbReference>
<organism evidence="4 5">
    <name type="scientific">Chanos chanos</name>
    <name type="common">Milkfish</name>
    <name type="synonym">Mugil chanos</name>
    <dbReference type="NCBI Taxonomy" id="29144"/>
    <lineage>
        <taxon>Eukaryota</taxon>
        <taxon>Metazoa</taxon>
        <taxon>Chordata</taxon>
        <taxon>Craniata</taxon>
        <taxon>Vertebrata</taxon>
        <taxon>Euteleostomi</taxon>
        <taxon>Actinopterygii</taxon>
        <taxon>Neopterygii</taxon>
        <taxon>Teleostei</taxon>
        <taxon>Ostariophysi</taxon>
        <taxon>Gonorynchiformes</taxon>
        <taxon>Chanidae</taxon>
        <taxon>Chanos</taxon>
    </lineage>
</organism>
<keyword evidence="1" id="KW-0325">Glycoprotein</keyword>
<evidence type="ECO:0000313" key="5">
    <source>
        <dbReference type="RefSeq" id="XP_030621556.1"/>
    </source>
</evidence>
<keyword evidence="4" id="KW-1185">Reference proteome</keyword>
<dbReference type="OrthoDB" id="8936120at2759"/>
<dbReference type="RefSeq" id="XP_030621556.1">
    <property type="nucleotide sequence ID" value="XM_030765696.1"/>
</dbReference>
<dbReference type="PANTHER" id="PTHR16675:SF191">
    <property type="entry name" value="CLASS I HISTOCOMPATIBILITY ANTIGEN, F10 ALPHA CHAIN-LIKE-RELATED"/>
    <property type="match status" value="1"/>
</dbReference>
<dbReference type="InterPro" id="IPR003597">
    <property type="entry name" value="Ig_C1-set"/>
</dbReference>
<dbReference type="InterPro" id="IPR007110">
    <property type="entry name" value="Ig-like_dom"/>
</dbReference>
<dbReference type="SUPFAM" id="SSF54452">
    <property type="entry name" value="MHC antigen-recognition domain"/>
    <property type="match status" value="1"/>
</dbReference>
<dbReference type="Pfam" id="PF07654">
    <property type="entry name" value="C1-set"/>
    <property type="match status" value="1"/>
</dbReference>
<dbReference type="SMART" id="SM00407">
    <property type="entry name" value="IGc1"/>
    <property type="match status" value="1"/>
</dbReference>